<feature type="non-terminal residue" evidence="3">
    <location>
        <position position="63"/>
    </location>
</feature>
<name>A0A9W8AQV3_9FUNG</name>
<dbReference type="InterPro" id="IPR057394">
    <property type="entry name" value="PIGBOS1"/>
</dbReference>
<dbReference type="OrthoDB" id="4093673at2759"/>
<dbReference type="AlphaFoldDB" id="A0A9W8AQV3"/>
<comment type="caution">
    <text evidence="3">The sequence shown here is derived from an EMBL/GenBank/DDBJ whole genome shotgun (WGS) entry which is preliminary data.</text>
</comment>
<feature type="transmembrane region" description="Helical" evidence="2">
    <location>
        <begin position="7"/>
        <end position="25"/>
    </location>
</feature>
<accession>A0A9W8AQV3</accession>
<proteinExistence type="predicted"/>
<keyword evidence="2" id="KW-0472">Membrane</keyword>
<evidence type="ECO:0000256" key="1">
    <source>
        <dbReference type="SAM" id="MobiDB-lite"/>
    </source>
</evidence>
<dbReference type="Proteomes" id="UP001150925">
    <property type="component" value="Unassembled WGS sequence"/>
</dbReference>
<feature type="region of interest" description="Disordered" evidence="1">
    <location>
        <begin position="29"/>
        <end position="63"/>
    </location>
</feature>
<keyword evidence="2" id="KW-0812">Transmembrane</keyword>
<feature type="compositionally biased region" description="Low complexity" evidence="1">
    <location>
        <begin position="47"/>
        <end position="63"/>
    </location>
</feature>
<sequence>MNNRGNLPLFVAMAVGIVSGVYIWQPYLAPQTANRPPPPTTTVSNVPASDDSSAPLPSTQEEQ</sequence>
<reference evidence="3" key="1">
    <citation type="submission" date="2022-07" db="EMBL/GenBank/DDBJ databases">
        <title>Phylogenomic reconstructions and comparative analyses of Kickxellomycotina fungi.</title>
        <authorList>
            <person name="Reynolds N.K."/>
            <person name="Stajich J.E."/>
            <person name="Barry K."/>
            <person name="Grigoriev I.V."/>
            <person name="Crous P."/>
            <person name="Smith M.E."/>
        </authorList>
    </citation>
    <scope>NUCLEOTIDE SEQUENCE</scope>
    <source>
        <strain evidence="3">RSA 1196</strain>
    </source>
</reference>
<gene>
    <name evidence="3" type="ORF">IWQ62_004953</name>
</gene>
<evidence type="ECO:0000313" key="4">
    <source>
        <dbReference type="Proteomes" id="UP001150925"/>
    </source>
</evidence>
<keyword evidence="2" id="KW-1133">Transmembrane helix</keyword>
<organism evidence="3 4">
    <name type="scientific">Dispira parvispora</name>
    <dbReference type="NCBI Taxonomy" id="1520584"/>
    <lineage>
        <taxon>Eukaryota</taxon>
        <taxon>Fungi</taxon>
        <taxon>Fungi incertae sedis</taxon>
        <taxon>Zoopagomycota</taxon>
        <taxon>Kickxellomycotina</taxon>
        <taxon>Dimargaritomycetes</taxon>
        <taxon>Dimargaritales</taxon>
        <taxon>Dimargaritaceae</taxon>
        <taxon>Dispira</taxon>
    </lineage>
</organism>
<dbReference type="Pfam" id="PF23670">
    <property type="entry name" value="PIGBOS1"/>
    <property type="match status" value="1"/>
</dbReference>
<keyword evidence="4" id="KW-1185">Reference proteome</keyword>
<evidence type="ECO:0000313" key="3">
    <source>
        <dbReference type="EMBL" id="KAJ1958110.1"/>
    </source>
</evidence>
<dbReference type="EMBL" id="JANBPY010001836">
    <property type="protein sequence ID" value="KAJ1958110.1"/>
    <property type="molecule type" value="Genomic_DNA"/>
</dbReference>
<protein>
    <submittedName>
        <fullName evidence="3">Uncharacterized protein</fullName>
    </submittedName>
</protein>
<evidence type="ECO:0000256" key="2">
    <source>
        <dbReference type="SAM" id="Phobius"/>
    </source>
</evidence>